<accession>A0ABT9QS73</accession>
<dbReference type="PROSITE" id="PS51077">
    <property type="entry name" value="HTH_ICLR"/>
    <property type="match status" value="1"/>
</dbReference>
<sequence>MVMEAVDRPGLEIIWKADSLVRVLSRDGESTVAQLAEAVNEPLSSTYRLLADLKQIGWVERGSKRGLYRLGLFFVRIGGLAEEFVDVRERAIPHLRELRAEIGATAYLCVRRGLTGVCIERLEGPDVRALNFRVGDSLMLNVGGAPKALLAHLPLEERLFVKAGLAAFPGGPRGPLGRDLEDEIEQIRARGWAESDGDVTVGIAAIGAPVFNHRGEIEAAVSIGGLRSRVLDVPENGPRVAACAAAVSRSLGFGSEEVV</sequence>
<feature type="domain" description="IclR-ED" evidence="5">
    <location>
        <begin position="73"/>
        <end position="253"/>
    </location>
</feature>
<gene>
    <name evidence="6" type="ORF">J2853_007995</name>
</gene>
<evidence type="ECO:0000259" key="5">
    <source>
        <dbReference type="PROSITE" id="PS51078"/>
    </source>
</evidence>
<evidence type="ECO:0000256" key="2">
    <source>
        <dbReference type="ARBA" id="ARBA00023125"/>
    </source>
</evidence>
<dbReference type="SUPFAM" id="SSF55781">
    <property type="entry name" value="GAF domain-like"/>
    <property type="match status" value="1"/>
</dbReference>
<dbReference type="Pfam" id="PF09339">
    <property type="entry name" value="HTH_IclR"/>
    <property type="match status" value="1"/>
</dbReference>
<evidence type="ECO:0000259" key="4">
    <source>
        <dbReference type="PROSITE" id="PS51077"/>
    </source>
</evidence>
<dbReference type="PANTHER" id="PTHR30136">
    <property type="entry name" value="HELIX-TURN-HELIX TRANSCRIPTIONAL REGULATOR, ICLR FAMILY"/>
    <property type="match status" value="1"/>
</dbReference>
<dbReference type="Proteomes" id="UP001225356">
    <property type="component" value="Unassembled WGS sequence"/>
</dbReference>
<dbReference type="InterPro" id="IPR014757">
    <property type="entry name" value="Tscrpt_reg_IclR_C"/>
</dbReference>
<dbReference type="EMBL" id="JAUSQU010000001">
    <property type="protein sequence ID" value="MDP9848784.1"/>
    <property type="molecule type" value="Genomic_DNA"/>
</dbReference>
<proteinExistence type="predicted"/>
<evidence type="ECO:0000256" key="1">
    <source>
        <dbReference type="ARBA" id="ARBA00023015"/>
    </source>
</evidence>
<keyword evidence="2 6" id="KW-0238">DNA-binding</keyword>
<name>A0ABT9QS73_9ACTN</name>
<keyword evidence="7" id="KW-1185">Reference proteome</keyword>
<evidence type="ECO:0000256" key="3">
    <source>
        <dbReference type="ARBA" id="ARBA00023163"/>
    </source>
</evidence>
<keyword evidence="3" id="KW-0804">Transcription</keyword>
<feature type="domain" description="HTH iclR-type" evidence="4">
    <location>
        <begin position="11"/>
        <end position="72"/>
    </location>
</feature>
<dbReference type="Gene3D" id="3.30.450.40">
    <property type="match status" value="1"/>
</dbReference>
<dbReference type="SMART" id="SM00346">
    <property type="entry name" value="HTH_ICLR"/>
    <property type="match status" value="1"/>
</dbReference>
<protein>
    <submittedName>
        <fullName evidence="6">DNA-binding IclR family transcriptional regulator</fullName>
    </submittedName>
</protein>
<evidence type="ECO:0000313" key="7">
    <source>
        <dbReference type="Proteomes" id="UP001225356"/>
    </source>
</evidence>
<dbReference type="InterPro" id="IPR036390">
    <property type="entry name" value="WH_DNA-bd_sf"/>
</dbReference>
<comment type="caution">
    <text evidence="6">The sequence shown here is derived from an EMBL/GenBank/DDBJ whole genome shotgun (WGS) entry which is preliminary data.</text>
</comment>
<evidence type="ECO:0000313" key="6">
    <source>
        <dbReference type="EMBL" id="MDP9848784.1"/>
    </source>
</evidence>
<keyword evidence="1" id="KW-0805">Transcription regulation</keyword>
<dbReference type="InterPro" id="IPR029016">
    <property type="entry name" value="GAF-like_dom_sf"/>
</dbReference>
<reference evidence="6 7" key="1">
    <citation type="submission" date="2023-07" db="EMBL/GenBank/DDBJ databases">
        <title>Sequencing the genomes of 1000 actinobacteria strains.</title>
        <authorList>
            <person name="Klenk H.-P."/>
        </authorList>
    </citation>
    <scope>NUCLEOTIDE SEQUENCE [LARGE SCALE GENOMIC DNA]</scope>
    <source>
        <strain evidence="6 7">DSM 46740</strain>
    </source>
</reference>
<dbReference type="SUPFAM" id="SSF46785">
    <property type="entry name" value="Winged helix' DNA-binding domain"/>
    <property type="match status" value="1"/>
</dbReference>
<dbReference type="Pfam" id="PF01614">
    <property type="entry name" value="IclR_C"/>
    <property type="match status" value="1"/>
</dbReference>
<dbReference type="Gene3D" id="1.10.10.10">
    <property type="entry name" value="Winged helix-like DNA-binding domain superfamily/Winged helix DNA-binding domain"/>
    <property type="match status" value="1"/>
</dbReference>
<organism evidence="6 7">
    <name type="scientific">Streptosporangium lutulentum</name>
    <dbReference type="NCBI Taxonomy" id="1461250"/>
    <lineage>
        <taxon>Bacteria</taxon>
        <taxon>Bacillati</taxon>
        <taxon>Actinomycetota</taxon>
        <taxon>Actinomycetes</taxon>
        <taxon>Streptosporangiales</taxon>
        <taxon>Streptosporangiaceae</taxon>
        <taxon>Streptosporangium</taxon>
    </lineage>
</organism>
<dbReference type="InterPro" id="IPR036388">
    <property type="entry name" value="WH-like_DNA-bd_sf"/>
</dbReference>
<dbReference type="GO" id="GO:0003677">
    <property type="term" value="F:DNA binding"/>
    <property type="evidence" value="ECO:0007669"/>
    <property type="project" value="UniProtKB-KW"/>
</dbReference>
<dbReference type="PROSITE" id="PS51078">
    <property type="entry name" value="ICLR_ED"/>
    <property type="match status" value="1"/>
</dbReference>
<dbReference type="InterPro" id="IPR050707">
    <property type="entry name" value="HTH_MetabolicPath_Reg"/>
</dbReference>
<dbReference type="InterPro" id="IPR005471">
    <property type="entry name" value="Tscrpt_reg_IclR_N"/>
</dbReference>
<dbReference type="PANTHER" id="PTHR30136:SF24">
    <property type="entry name" value="HTH-TYPE TRANSCRIPTIONAL REPRESSOR ALLR"/>
    <property type="match status" value="1"/>
</dbReference>